<evidence type="ECO:0000256" key="1">
    <source>
        <dbReference type="ARBA" id="ARBA00005820"/>
    </source>
</evidence>
<feature type="domain" description="OmpR/PhoB-type" evidence="6">
    <location>
        <begin position="9"/>
        <end position="78"/>
    </location>
</feature>
<dbReference type="InterPro" id="IPR049052">
    <property type="entry name" value="nSTAND1"/>
</dbReference>
<dbReference type="Gene3D" id="1.10.10.10">
    <property type="entry name" value="Winged helix-like DNA-binding domain superfamily/Winged helix DNA-binding domain"/>
    <property type="match status" value="1"/>
</dbReference>
<comment type="similarity">
    <text evidence="1">Belongs to the AfsR/DnrI/RedD regulatory family.</text>
</comment>
<keyword evidence="5" id="KW-0853">WD repeat</keyword>
<dbReference type="SMART" id="SM01043">
    <property type="entry name" value="BTAD"/>
    <property type="match status" value="1"/>
</dbReference>
<feature type="domain" description="Bacterial transcriptional activator" evidence="7">
    <location>
        <begin position="86"/>
        <end position="229"/>
    </location>
</feature>
<evidence type="ECO:0000313" key="9">
    <source>
        <dbReference type="Proteomes" id="UP001074726"/>
    </source>
</evidence>
<keyword evidence="2" id="KW-0805">Transcription regulation</keyword>
<dbReference type="SUPFAM" id="SSF50998">
    <property type="entry name" value="Quinoprotein alcohol dehydrogenase-like"/>
    <property type="match status" value="1"/>
</dbReference>
<keyword evidence="3" id="KW-0238">DNA-binding</keyword>
<dbReference type="SUPFAM" id="SSF48452">
    <property type="entry name" value="TPR-like"/>
    <property type="match status" value="1"/>
</dbReference>
<evidence type="ECO:0000256" key="5">
    <source>
        <dbReference type="PROSITE-ProRule" id="PRU00221"/>
    </source>
</evidence>
<dbReference type="Pfam" id="PF20703">
    <property type="entry name" value="nSTAND1"/>
    <property type="match status" value="2"/>
</dbReference>
<dbReference type="InterPro" id="IPR015943">
    <property type="entry name" value="WD40/YVTN_repeat-like_dom_sf"/>
</dbReference>
<dbReference type="Gene3D" id="1.25.40.10">
    <property type="entry name" value="Tetratricopeptide repeat domain"/>
    <property type="match status" value="1"/>
</dbReference>
<gene>
    <name evidence="8" type="ORF">NYO98_09270</name>
</gene>
<dbReference type="SMART" id="SM00862">
    <property type="entry name" value="Trans_reg_C"/>
    <property type="match status" value="1"/>
</dbReference>
<evidence type="ECO:0000313" key="8">
    <source>
        <dbReference type="EMBL" id="MCY4726468.1"/>
    </source>
</evidence>
<dbReference type="EMBL" id="JAPPUX010000002">
    <property type="protein sequence ID" value="MCY4726468.1"/>
    <property type="molecule type" value="Genomic_DNA"/>
</dbReference>
<dbReference type="Pfam" id="PF03704">
    <property type="entry name" value="BTAD"/>
    <property type="match status" value="1"/>
</dbReference>
<evidence type="ECO:0000259" key="6">
    <source>
        <dbReference type="SMART" id="SM00862"/>
    </source>
</evidence>
<dbReference type="PROSITE" id="PS50082">
    <property type="entry name" value="WD_REPEATS_2"/>
    <property type="match status" value="1"/>
</dbReference>
<dbReference type="PANTHER" id="PTHR35807">
    <property type="entry name" value="TRANSCRIPTIONAL REGULATOR REDD-RELATED"/>
    <property type="match status" value="1"/>
</dbReference>
<dbReference type="InterPro" id="IPR005158">
    <property type="entry name" value="BTAD"/>
</dbReference>
<dbReference type="InterPro" id="IPR051677">
    <property type="entry name" value="AfsR-DnrI-RedD_regulator"/>
</dbReference>
<dbReference type="InterPro" id="IPR001867">
    <property type="entry name" value="OmpR/PhoB-type_DNA-bd"/>
</dbReference>
<dbReference type="InterPro" id="IPR011990">
    <property type="entry name" value="TPR-like_helical_dom_sf"/>
</dbReference>
<dbReference type="RefSeq" id="WP_268111337.1">
    <property type="nucleotide sequence ID" value="NZ_JAPPUX010000002.1"/>
</dbReference>
<feature type="repeat" description="WD" evidence="5">
    <location>
        <begin position="944"/>
        <end position="985"/>
    </location>
</feature>
<comment type="caution">
    <text evidence="8">The sequence shown here is derived from an EMBL/GenBank/DDBJ whole genome shotgun (WGS) entry which is preliminary data.</text>
</comment>
<accession>A0ABT4CBY6</accession>
<organism evidence="8 9">
    <name type="scientific">Nocardioides pini</name>
    <dbReference type="NCBI Taxonomy" id="2975053"/>
    <lineage>
        <taxon>Bacteria</taxon>
        <taxon>Bacillati</taxon>
        <taxon>Actinomycetota</taxon>
        <taxon>Actinomycetes</taxon>
        <taxon>Propionibacteriales</taxon>
        <taxon>Nocardioidaceae</taxon>
        <taxon>Nocardioides</taxon>
    </lineage>
</organism>
<dbReference type="InterPro" id="IPR001680">
    <property type="entry name" value="WD40_rpt"/>
</dbReference>
<keyword evidence="9" id="KW-1185">Reference proteome</keyword>
<name>A0ABT4CBY6_9ACTN</name>
<evidence type="ECO:0000256" key="4">
    <source>
        <dbReference type="ARBA" id="ARBA00023163"/>
    </source>
</evidence>
<reference evidence="8" key="1">
    <citation type="submission" date="2022-08" db="EMBL/GenBank/DDBJ databases">
        <title>Genome sequencing of Nocardioides sp. STR2.</title>
        <authorList>
            <person name="So Y."/>
        </authorList>
    </citation>
    <scope>NUCLEOTIDE SEQUENCE</scope>
    <source>
        <strain evidence="8">STR2</strain>
    </source>
</reference>
<keyword evidence="4" id="KW-0804">Transcription</keyword>
<dbReference type="InterPro" id="IPR016032">
    <property type="entry name" value="Sig_transdc_resp-reg_C-effctor"/>
</dbReference>
<proteinExistence type="inferred from homology"/>
<dbReference type="SUPFAM" id="SSF50978">
    <property type="entry name" value="WD40 repeat-like"/>
    <property type="match status" value="1"/>
</dbReference>
<sequence length="1362" mass="145076">MAGVAHDGERALDRRHRVVLWALAISRPHAATVDRIADALWRGAPPATSDKVIQGSISRLRKAYGSDAIKTVDNGYRLSSSVVTSCDHFERQVVRGRHLLDVGQSDRAAFVLEDALESWSGPPFQDLDHWSPGVAEQGRLSELMKQAEELRVDALLAAGRAAEALPLARLLATTEPLRESRWLAWATAAYHTGNQADALRVLDDCRTTLRDELGIDPGDELGNLEVAILRRDPALIPRPPDTGSETCPWRGLNAYEPSDAEEFFGRDADVAHGLRAFEQAGVLTIAGPSGIGKSSFVRAGLLPALVRSGLVVHVTTPQAGLAVDGCDVLVVDQVEELFALDAEQAAESLRRMEAVPLVLAIRTDRISEASRFPTLARLLERGLFLLGGIADDGLREVIERPAAQQGLVLEQRLVDLVLDDVGDEPAALPMLSHALVETWRRREGRTLTIDGYLSAGGLRGAISHTVESLYTELDEPRQHELRSLMLRLVSTNDEGKTFRVHVQRHRIAVDDDLVDQLIAARLVTSDNDTLALTHEALISAWPRLGEWLAEDVEGRRQLQQLSQAAAAWEDTGKPASDLYRGTRLDRAAAWAATTALELSRSEQDFLAASLDAARTEQDRERQALIRQRRSNRRLRALASGLAAVTALAVVAGALAVGQQRRAELEARSSSTARLQADANRVAALALNTTDAQLSLLLAVAAQRLAPGVVTNRSLSSVLAARPELIATATTISNSATPASGLSNLASSGARLYGLDDRHVLHAFTSSMRPLGTVDLGNGRIDRGTTPLTAASGLVAAAAAPGRRPAIELLDAFTLEAAGIRLERLPTQGARVDSLDLSPDARTLSAALSKGEESVVMTWRLPSGALVGDPIPAREGTLVQTSDDGRTVLTSNPVHAYDVRSGRLLWDAPAAAGLALREGVAAVSTVNGSRIHLRDAVTGERLSTLVGSQGAATDLSFSPAGTTLAANVGDGSVTVWDVASGRIEHSLQTGARHGVAYSAYSDTLYTAGGEPGSLLAWDLQGRRSFLTRIPFDGFQALSDGTVRVSSTGSWASLSKTVPGSPELRLGQLRPNGAVRVITPQSTWRGVGAWSPDSRRYAYADGAGRLHVVNPADGSDLRHRRVAARPVVDLAFAGPERLLALTEDNKLVVADAETLEVTNRIDAPAVTTGVTATSRWAVVTSAASKGGTTWRVPVTKWHLIDLQSGRVTADGAVGVTSASVGSLSPDDTHLGIGGEEEDLSVLTLPKGTVVGNSGPGSSNRVTSIAWSPDASHLVASVAATLRLWDARRGLEIAQVRLPASESSSSAGFAADGSISVATLSGNVYRWDPSAEAAAEFACRVAGRELTRDEWRDAFDDRPYSFVCR</sequence>
<dbReference type="SUPFAM" id="SSF52540">
    <property type="entry name" value="P-loop containing nucleoside triphosphate hydrolases"/>
    <property type="match status" value="1"/>
</dbReference>
<protein>
    <submittedName>
        <fullName evidence="8">BTAD domain-containing putative transcriptional regulator</fullName>
    </submittedName>
</protein>
<evidence type="ECO:0000256" key="2">
    <source>
        <dbReference type="ARBA" id="ARBA00023015"/>
    </source>
</evidence>
<dbReference type="InterPro" id="IPR027417">
    <property type="entry name" value="P-loop_NTPase"/>
</dbReference>
<dbReference type="Proteomes" id="UP001074726">
    <property type="component" value="Unassembled WGS sequence"/>
</dbReference>
<dbReference type="SMART" id="SM00320">
    <property type="entry name" value="WD40"/>
    <property type="match status" value="3"/>
</dbReference>
<dbReference type="InterPro" id="IPR011047">
    <property type="entry name" value="Quinoprotein_ADH-like_sf"/>
</dbReference>
<evidence type="ECO:0000259" key="7">
    <source>
        <dbReference type="SMART" id="SM01043"/>
    </source>
</evidence>
<dbReference type="Gene3D" id="2.130.10.10">
    <property type="entry name" value="YVTN repeat-like/Quinoprotein amine dehydrogenase"/>
    <property type="match status" value="2"/>
</dbReference>
<dbReference type="SUPFAM" id="SSF46894">
    <property type="entry name" value="C-terminal effector domain of the bipartite response regulators"/>
    <property type="match status" value="1"/>
</dbReference>
<dbReference type="PROSITE" id="PS50294">
    <property type="entry name" value="WD_REPEATS_REGION"/>
    <property type="match status" value="1"/>
</dbReference>
<dbReference type="InterPro" id="IPR036388">
    <property type="entry name" value="WH-like_DNA-bd_sf"/>
</dbReference>
<evidence type="ECO:0000256" key="3">
    <source>
        <dbReference type="ARBA" id="ARBA00023125"/>
    </source>
</evidence>
<dbReference type="CDD" id="cd15831">
    <property type="entry name" value="BTAD"/>
    <property type="match status" value="1"/>
</dbReference>
<dbReference type="Pfam" id="PF00400">
    <property type="entry name" value="WD40"/>
    <property type="match status" value="2"/>
</dbReference>
<dbReference type="InterPro" id="IPR036322">
    <property type="entry name" value="WD40_repeat_dom_sf"/>
</dbReference>
<dbReference type="PANTHER" id="PTHR35807:SF1">
    <property type="entry name" value="TRANSCRIPTIONAL REGULATOR REDD"/>
    <property type="match status" value="1"/>
</dbReference>